<keyword evidence="2" id="KW-1185">Reference proteome</keyword>
<proteinExistence type="predicted"/>
<name>A0ABQ9I5M5_9NEOP</name>
<organism evidence="1 2">
    <name type="scientific">Dryococelus australis</name>
    <dbReference type="NCBI Taxonomy" id="614101"/>
    <lineage>
        <taxon>Eukaryota</taxon>
        <taxon>Metazoa</taxon>
        <taxon>Ecdysozoa</taxon>
        <taxon>Arthropoda</taxon>
        <taxon>Hexapoda</taxon>
        <taxon>Insecta</taxon>
        <taxon>Pterygota</taxon>
        <taxon>Neoptera</taxon>
        <taxon>Polyneoptera</taxon>
        <taxon>Phasmatodea</taxon>
        <taxon>Verophasmatodea</taxon>
        <taxon>Anareolatae</taxon>
        <taxon>Phasmatidae</taxon>
        <taxon>Eurycanthinae</taxon>
        <taxon>Dryococelus</taxon>
    </lineage>
</organism>
<comment type="caution">
    <text evidence="1">The sequence shown here is derived from an EMBL/GenBank/DDBJ whole genome shotgun (WGS) entry which is preliminary data.</text>
</comment>
<protein>
    <recommendedName>
        <fullName evidence="3">SWIM-type domain-containing protein</fullName>
    </recommendedName>
</protein>
<evidence type="ECO:0000313" key="1">
    <source>
        <dbReference type="EMBL" id="KAJ8891787.1"/>
    </source>
</evidence>
<evidence type="ECO:0008006" key="3">
    <source>
        <dbReference type="Google" id="ProtNLM"/>
    </source>
</evidence>
<accession>A0ABQ9I5M5</accession>
<dbReference type="Proteomes" id="UP001159363">
    <property type="component" value="Chromosome 2"/>
</dbReference>
<gene>
    <name evidence="1" type="ORF">PR048_004340</name>
</gene>
<reference evidence="1 2" key="1">
    <citation type="submission" date="2023-02" db="EMBL/GenBank/DDBJ databases">
        <title>LHISI_Scaffold_Assembly.</title>
        <authorList>
            <person name="Stuart O.P."/>
            <person name="Cleave R."/>
            <person name="Magrath M.J.L."/>
            <person name="Mikheyev A.S."/>
        </authorList>
    </citation>
    <scope>NUCLEOTIDE SEQUENCE [LARGE SCALE GENOMIC DNA]</scope>
    <source>
        <strain evidence="1">Daus_M_001</strain>
        <tissue evidence="1">Leg muscle</tissue>
    </source>
</reference>
<sequence length="598" mass="67497">MHVYSYLAPCTCRCEKTTWKHICLHMCSYLMPYRCGPMTILPVVSRAEFYENIYARRVGQLIVGIFVVRDVCRGDGADGYTLFTTISAYTRQKAKSKYRNRIRRERASQKQYSDTHRTLYDRVKLCRGRKTNIKASECVNRSDSCSELLLEVSGPLILRVDELHQTQNFSASESQPFGEQFQALSLSSTHPVITRVLPDQQDSVEISVGRQVGGMMKGWGGGWSVLFVTIKAGVVVEGPAREGDRSSSVVREPYSGAAVAQWLEYPIVGSRAKQRRQWKWSELETKHHRNATVGETGEPRGNTTANIAMISRSENPVFTSPFPLWSPVMWRLFSLFVVFRQPMTAVEFCLPQHTLYAATHWSTASELFQATLTEDEDRDGVVVRLRLWVVSDWSVGFSPGYPVSPALSFRYRSVLASITLIGSQDDAVESRSNLSTSLILTMRILAHFIVNSLHQQTLPDPKQRNYSLSLSPSGKVYAFVEASFTFADVPMATPTSNSVHEVMFIAAYFVLPSSYVNTMYVAYGTDPLQQRLDVATTNVVAHILPTNYVSVHSRHHTWCPANLLCSDHNSCQQIFHCLYRSLVQHTLHTTSLEVLQWS</sequence>
<dbReference type="EMBL" id="JARBHB010000002">
    <property type="protein sequence ID" value="KAJ8891787.1"/>
    <property type="molecule type" value="Genomic_DNA"/>
</dbReference>
<evidence type="ECO:0000313" key="2">
    <source>
        <dbReference type="Proteomes" id="UP001159363"/>
    </source>
</evidence>